<evidence type="ECO:0008006" key="3">
    <source>
        <dbReference type="Google" id="ProtNLM"/>
    </source>
</evidence>
<reference evidence="2" key="1">
    <citation type="submission" date="2016-06" db="EMBL/GenBank/DDBJ databases">
        <authorList>
            <person name="Varghese N."/>
            <person name="Submissions Spin"/>
        </authorList>
    </citation>
    <scope>NUCLEOTIDE SEQUENCE [LARGE SCALE GENOMIC DNA]</scope>
    <source>
        <strain evidence="2">DSM 43819</strain>
    </source>
</reference>
<gene>
    <name evidence="1" type="ORF">GA0070613_0706</name>
</gene>
<dbReference type="AlphaFoldDB" id="A0A1C5H3G3"/>
<accession>A0A1C5H3G3</accession>
<organism evidence="1 2">
    <name type="scientific">Micromonospora inositola</name>
    <dbReference type="NCBI Taxonomy" id="47865"/>
    <lineage>
        <taxon>Bacteria</taxon>
        <taxon>Bacillati</taxon>
        <taxon>Actinomycetota</taxon>
        <taxon>Actinomycetes</taxon>
        <taxon>Micromonosporales</taxon>
        <taxon>Micromonosporaceae</taxon>
        <taxon>Micromonospora</taxon>
    </lineage>
</organism>
<keyword evidence="2" id="KW-1185">Reference proteome</keyword>
<protein>
    <recommendedName>
        <fullName evidence="3">DUF3375 domain-containing protein</fullName>
    </recommendedName>
</protein>
<dbReference type="EMBL" id="LT607754">
    <property type="protein sequence ID" value="SCG39971.1"/>
    <property type="molecule type" value="Genomic_DNA"/>
</dbReference>
<dbReference type="Proteomes" id="UP000198221">
    <property type="component" value="Chromosome I"/>
</dbReference>
<dbReference type="RefSeq" id="WP_197699042.1">
    <property type="nucleotide sequence ID" value="NZ_LT607754.1"/>
</dbReference>
<sequence>MTIEFDEVEWLRRNNAAWRLLRADHAALVLSFLGRVFVEENVRSISGVELTARLEDELFALNERLGAGTFPRAAKSYLDDWAQPEVGWLRKYYPPDSDQVHFDATPAVERALSWVQSLQARSFVGTESRLNIVLELLRQMVYGAETDPDARLAELQARREAIDAEIAKVRAGQVEVLDGAAQRDRYQQFVATARGLLADFREVEANFRALDRALREKIATWSGSKGELLDEVVGSRHAIADSDQGRSFHAFYDFLLSPQRQQEFSDLLARVQSLDVIGASDPRMRRIHYDWLDAAERTQATVRLLSEQLRRFLDDQVWLENRRVMDLLRGIETHALALRDQRTDGLVFELDAAAPQVVLPMERPLYRPRAKQPLDSTVDTGEPDVDVSRLFEQVHVDPVRLTDAVRAALRRSSQVSLPEVLANRPLEQGLAELVTYLSLRDPGFDVVFDEDRRDQVRWYDPDGRTRTALLPAVSFLRRVPALDRV</sequence>
<evidence type="ECO:0000313" key="2">
    <source>
        <dbReference type="Proteomes" id="UP000198221"/>
    </source>
</evidence>
<name>A0A1C5H3G3_9ACTN</name>
<evidence type="ECO:0000313" key="1">
    <source>
        <dbReference type="EMBL" id="SCG39971.1"/>
    </source>
</evidence>
<dbReference type="Pfam" id="PF11855">
    <property type="entry name" value="DUF3375"/>
    <property type="match status" value="1"/>
</dbReference>
<proteinExistence type="predicted"/>
<dbReference type="InterPro" id="IPR021804">
    <property type="entry name" value="DUF3375"/>
</dbReference>